<dbReference type="InterPro" id="IPR004488">
    <property type="entry name" value="Mg/Co-transport_prot_CorA"/>
</dbReference>
<dbReference type="PANTHER" id="PTHR46494:SF1">
    <property type="entry name" value="CORA FAMILY METAL ION TRANSPORTER (EUROFUNG)"/>
    <property type="match status" value="1"/>
</dbReference>
<dbReference type="Pfam" id="PF01544">
    <property type="entry name" value="CorA"/>
    <property type="match status" value="1"/>
</dbReference>
<keyword evidence="6 12" id="KW-0460">Magnesium</keyword>
<gene>
    <name evidence="13" type="primary">corA_1</name>
    <name evidence="12 14" type="synonym">corA</name>
    <name evidence="13" type="ORF">ERS852429_00624</name>
    <name evidence="14" type="ORF">GKD59_10530</name>
</gene>
<keyword evidence="4 12" id="KW-1003">Cell membrane</keyword>
<evidence type="ECO:0000256" key="10">
    <source>
        <dbReference type="ARBA" id="ARBA00034269"/>
    </source>
</evidence>
<comment type="catalytic activity">
    <reaction evidence="10">
        <text>Mg(2+)(in) = Mg(2+)(out)</text>
        <dbReference type="Rhea" id="RHEA:29827"/>
        <dbReference type="ChEBI" id="CHEBI:18420"/>
    </reaction>
</comment>
<reference evidence="14 16" key="2">
    <citation type="journal article" date="2019" name="Nat. Med.">
        <title>A library of human gut bacterial isolates paired with longitudinal multiomics data enables mechanistic microbiome research.</title>
        <authorList>
            <person name="Poyet M."/>
            <person name="Groussin M."/>
            <person name="Gibbons S.M."/>
            <person name="Avila-Pacheco J."/>
            <person name="Jiang X."/>
            <person name="Kearney S.M."/>
            <person name="Perrotta A.R."/>
            <person name="Berdy B."/>
            <person name="Zhao S."/>
            <person name="Lieberman T.D."/>
            <person name="Swanson P.K."/>
            <person name="Smith M."/>
            <person name="Roesemann S."/>
            <person name="Alexander J.E."/>
            <person name="Rich S.A."/>
            <person name="Livny J."/>
            <person name="Vlamakis H."/>
            <person name="Clish C."/>
            <person name="Bullock K."/>
            <person name="Deik A."/>
            <person name="Scott J."/>
            <person name="Pierce K.A."/>
            <person name="Xavier R.J."/>
            <person name="Alm E.J."/>
        </authorList>
    </citation>
    <scope>NUCLEOTIDE SEQUENCE [LARGE SCALE GENOMIC DNA]</scope>
    <source>
        <strain evidence="14 16">BIOML-A41</strain>
    </source>
</reference>
<organism evidence="13 15">
    <name type="scientific">Parabacteroides distasonis</name>
    <dbReference type="NCBI Taxonomy" id="823"/>
    <lineage>
        <taxon>Bacteria</taxon>
        <taxon>Pseudomonadati</taxon>
        <taxon>Bacteroidota</taxon>
        <taxon>Bacteroidia</taxon>
        <taxon>Bacteroidales</taxon>
        <taxon>Tannerellaceae</taxon>
        <taxon>Parabacteroides</taxon>
    </lineage>
</organism>
<comment type="subcellular location">
    <subcellularLocation>
        <location evidence="1">Cell membrane</location>
        <topology evidence="1">Multi-pass membrane protein</topology>
    </subcellularLocation>
    <subcellularLocation>
        <location evidence="12">Membrane</location>
        <topology evidence="12">Multi-pass membrane protein</topology>
    </subcellularLocation>
</comment>
<dbReference type="GO" id="GO:0000287">
    <property type="term" value="F:magnesium ion binding"/>
    <property type="evidence" value="ECO:0007669"/>
    <property type="project" value="TreeGrafter"/>
</dbReference>
<keyword evidence="3 12" id="KW-0813">Transport</keyword>
<proteinExistence type="inferred from homology"/>
<dbReference type="NCBIfam" id="TIGR00383">
    <property type="entry name" value="corA"/>
    <property type="match status" value="1"/>
</dbReference>
<dbReference type="PANTHER" id="PTHR46494">
    <property type="entry name" value="CORA FAMILY METAL ION TRANSPORTER (EUROFUNG)"/>
    <property type="match status" value="1"/>
</dbReference>
<dbReference type="CDD" id="cd12828">
    <property type="entry name" value="TmCorA-like_1"/>
    <property type="match status" value="1"/>
</dbReference>
<feature type="transmembrane region" description="Helical" evidence="12">
    <location>
        <begin position="301"/>
        <end position="320"/>
    </location>
</feature>
<comment type="function">
    <text evidence="11">Mediates influx of magnesium ions. Alternates between open and closed states. Activated by low cytoplasmic Mg(2+) levels. Inactive when cytoplasmic Mg(2+) levels are high.</text>
</comment>
<evidence type="ECO:0000256" key="4">
    <source>
        <dbReference type="ARBA" id="ARBA00022475"/>
    </source>
</evidence>
<sequence length="358" mass="41590">MRRNEYTHRRRHISNRHLSDKYYYAGEHETATGIRLTQYNEQSLHTKEVRITDTSFSKLSDSDQINWFEVSGLTNADAITRIVKDFGLHNLDAKDILTPQHVVKVEEYKGRMLIVLNSCYYDVNNEMRSEHISILVANNTVITFTESNNPVFEAAHKALLSNMLNIRKKGSGLLLAFLLNTIIANLVESASKVEEILEDIEETLLDPKNDQGNMGSLIQQHRHEYMIIRKNSQPLKDQFSKLLRTENGIITPDILPIYNDLQDQLQFVIQTTESCREITSSLVDLYISNNDLRMNAIMKRLTIVSTLFIPLTFLVGVWGMNFKIMPELDWRYGYFIAWAVMIVTGVLTWLYMKRKDWY</sequence>
<dbReference type="GO" id="GO:0005886">
    <property type="term" value="C:plasma membrane"/>
    <property type="evidence" value="ECO:0007669"/>
    <property type="project" value="UniProtKB-SubCell"/>
</dbReference>
<evidence type="ECO:0000256" key="7">
    <source>
        <dbReference type="ARBA" id="ARBA00022989"/>
    </source>
</evidence>
<keyword evidence="7 12" id="KW-1133">Transmembrane helix</keyword>
<dbReference type="InterPro" id="IPR045861">
    <property type="entry name" value="CorA_cytoplasmic_dom"/>
</dbReference>
<dbReference type="GO" id="GO:0015087">
    <property type="term" value="F:cobalt ion transmembrane transporter activity"/>
    <property type="evidence" value="ECO:0007669"/>
    <property type="project" value="UniProtKB-UniRule"/>
</dbReference>
<dbReference type="EMBL" id="CYXP01000001">
    <property type="protein sequence ID" value="CUM79826.1"/>
    <property type="molecule type" value="Genomic_DNA"/>
</dbReference>
<evidence type="ECO:0000313" key="16">
    <source>
        <dbReference type="Proteomes" id="UP000463337"/>
    </source>
</evidence>
<dbReference type="EMBL" id="WKLT01000008">
    <property type="protein sequence ID" value="MRY58332.1"/>
    <property type="molecule type" value="Genomic_DNA"/>
</dbReference>
<evidence type="ECO:0000256" key="11">
    <source>
        <dbReference type="ARBA" id="ARBA00045497"/>
    </source>
</evidence>
<evidence type="ECO:0000256" key="9">
    <source>
        <dbReference type="ARBA" id="ARBA00023136"/>
    </source>
</evidence>
<evidence type="ECO:0000256" key="6">
    <source>
        <dbReference type="ARBA" id="ARBA00022842"/>
    </source>
</evidence>
<evidence type="ECO:0000256" key="2">
    <source>
        <dbReference type="ARBA" id="ARBA00009765"/>
    </source>
</evidence>
<dbReference type="GO" id="GO:0050897">
    <property type="term" value="F:cobalt ion binding"/>
    <property type="evidence" value="ECO:0007669"/>
    <property type="project" value="TreeGrafter"/>
</dbReference>
<name>A0A173RQ23_PARDI</name>
<dbReference type="Proteomes" id="UP000463337">
    <property type="component" value="Unassembled WGS sequence"/>
</dbReference>
<dbReference type="RefSeq" id="WP_044544578.1">
    <property type="nucleotide sequence ID" value="NZ_AP019729.1"/>
</dbReference>
<accession>A0A173RQ23</accession>
<evidence type="ECO:0000313" key="13">
    <source>
        <dbReference type="EMBL" id="CUM79826.1"/>
    </source>
</evidence>
<keyword evidence="8 12" id="KW-0406">Ion transport</keyword>
<evidence type="ECO:0000256" key="1">
    <source>
        <dbReference type="ARBA" id="ARBA00004651"/>
    </source>
</evidence>
<dbReference type="GO" id="GO:0015095">
    <property type="term" value="F:magnesium ion transmembrane transporter activity"/>
    <property type="evidence" value="ECO:0007669"/>
    <property type="project" value="UniProtKB-UniRule"/>
</dbReference>
<dbReference type="InterPro" id="IPR002523">
    <property type="entry name" value="MgTranspt_CorA/ZnTranspt_ZntB"/>
</dbReference>
<dbReference type="FunFam" id="1.20.58.340:FF:000004">
    <property type="entry name" value="Magnesium transport protein CorA"/>
    <property type="match status" value="1"/>
</dbReference>
<evidence type="ECO:0000313" key="14">
    <source>
        <dbReference type="EMBL" id="MRY58332.1"/>
    </source>
</evidence>
<evidence type="ECO:0000256" key="8">
    <source>
        <dbReference type="ARBA" id="ARBA00023065"/>
    </source>
</evidence>
<dbReference type="Proteomes" id="UP000095591">
    <property type="component" value="Unassembled WGS sequence"/>
</dbReference>
<evidence type="ECO:0000313" key="15">
    <source>
        <dbReference type="Proteomes" id="UP000095591"/>
    </source>
</evidence>
<protein>
    <recommendedName>
        <fullName evidence="12">Magnesium transport protein CorA</fullName>
    </recommendedName>
</protein>
<evidence type="ECO:0000256" key="3">
    <source>
        <dbReference type="ARBA" id="ARBA00022448"/>
    </source>
</evidence>
<comment type="similarity">
    <text evidence="2 12">Belongs to the CorA metal ion transporter (MIT) (TC 1.A.35) family.</text>
</comment>
<keyword evidence="5 12" id="KW-0812">Transmembrane</keyword>
<reference evidence="13 15" key="1">
    <citation type="submission" date="2015-09" db="EMBL/GenBank/DDBJ databases">
        <authorList>
            <consortium name="Pathogen Informatics"/>
        </authorList>
    </citation>
    <scope>NUCLEOTIDE SEQUENCE [LARGE SCALE GENOMIC DNA]</scope>
    <source>
        <strain evidence="13 15">2789STDY5608872</strain>
    </source>
</reference>
<dbReference type="Gene3D" id="3.30.460.20">
    <property type="entry name" value="CorA soluble domain-like"/>
    <property type="match status" value="1"/>
</dbReference>
<dbReference type="Gene3D" id="1.20.58.340">
    <property type="entry name" value="Magnesium transport protein CorA, transmembrane region"/>
    <property type="match status" value="2"/>
</dbReference>
<dbReference type="InterPro" id="IPR045863">
    <property type="entry name" value="CorA_TM1_TM2"/>
</dbReference>
<evidence type="ECO:0000256" key="5">
    <source>
        <dbReference type="ARBA" id="ARBA00022692"/>
    </source>
</evidence>
<dbReference type="SUPFAM" id="SSF144083">
    <property type="entry name" value="Magnesium transport protein CorA, transmembrane region"/>
    <property type="match status" value="1"/>
</dbReference>
<keyword evidence="9 12" id="KW-0472">Membrane</keyword>
<evidence type="ECO:0000256" key="12">
    <source>
        <dbReference type="RuleBase" id="RU362010"/>
    </source>
</evidence>
<dbReference type="AlphaFoldDB" id="A0A173RQ23"/>
<feature type="transmembrane region" description="Helical" evidence="12">
    <location>
        <begin position="332"/>
        <end position="352"/>
    </location>
</feature>
<dbReference type="SUPFAM" id="SSF143865">
    <property type="entry name" value="CorA soluble domain-like"/>
    <property type="match status" value="1"/>
</dbReference>